<gene>
    <name evidence="2" type="ORF">DY000_02022395</name>
</gene>
<protein>
    <submittedName>
        <fullName evidence="2">Uncharacterized protein</fullName>
    </submittedName>
</protein>
<organism evidence="2 3">
    <name type="scientific">Brassica cretica</name>
    <name type="common">Mustard</name>
    <dbReference type="NCBI Taxonomy" id="69181"/>
    <lineage>
        <taxon>Eukaryota</taxon>
        <taxon>Viridiplantae</taxon>
        <taxon>Streptophyta</taxon>
        <taxon>Embryophyta</taxon>
        <taxon>Tracheophyta</taxon>
        <taxon>Spermatophyta</taxon>
        <taxon>Magnoliopsida</taxon>
        <taxon>eudicotyledons</taxon>
        <taxon>Gunneridae</taxon>
        <taxon>Pentapetalae</taxon>
        <taxon>rosids</taxon>
        <taxon>malvids</taxon>
        <taxon>Brassicales</taxon>
        <taxon>Brassicaceae</taxon>
        <taxon>Brassiceae</taxon>
        <taxon>Brassica</taxon>
    </lineage>
</organism>
<evidence type="ECO:0000256" key="1">
    <source>
        <dbReference type="SAM" id="MobiDB-lite"/>
    </source>
</evidence>
<sequence length="861" mass="98852">MANLLSDEPKTNSIMPKVKMFEAGQRRLFSQFEVREFCDNLVEGVVKALKDVSKIQKKSTSTRAPVAESSLFISETSKEPDFMFDKEQTFAKLTFLQPEHLSSPVIFSQDFEERPLDYPHQGPLLGTRRPMDVDLYPIFYEEDDHLDEIGPTFDEKALSITPIIMENRLCFDPSTTPTPLTTYIQEHCEKLDLINFLSEMCVKISSQDVKRFGFDKQCFDHFEESLELDLQQPDFCARNSFDSFVFKENSFNLGSYRYLMITGNLLHQLVPWKNSWLRLCWNRNQLELKHFCCDSVLKSDLELLYSNSDHVRNVLKMSYDISCLESILIYNTFFDKNADPWISINRFEIDLLCSKSKKHAHVLNLFFRNCAITCPDTIRVYNTYFDRLNLKRVLHILGKETLVSDLNKCLSCTYDPGILMFVLSVEDKHDQSPKGVQNRSRDRSYQFKIWRCMYPRKPTSKLQGSKMDWRTNPFQEGGNDAPLCSAPGETDMHGLIMRSSKDICSLFDSYLPNHEASTHEITWKFSREFRPPEKLEMANLLSDEPTTNSIMPKNIFHFLVRLSRVNKSLFRWTCASYQATFRNLSCGGLVSHIKHRRKSGRITRSDVGETDHPPGSEYGYSPNSMTKSSKKGQTVGEKYSVIEFFQTPCRTSASGSPLEGTPLEGTPVPCYGVFRVRSQDRPPSSGKWKNSDKQNLPYFRIWKSLTYSNCNTPLLGSKTVTTKLTFKSTSAQAGRYVATELSQKLGRYIATEHISGTSGKLGFSYFPNSQIKQSLGKKSTFDTARRRKKPPKELFPDCQNETLVTKNNIRIIISAKHIFFAKTQTAISTTKFVADHIELLDVLNRHGHLTKMTLVHLTQGK</sequence>
<feature type="compositionally biased region" description="Basic and acidic residues" evidence="1">
    <location>
        <begin position="603"/>
        <end position="614"/>
    </location>
</feature>
<dbReference type="Proteomes" id="UP000266723">
    <property type="component" value="Unassembled WGS sequence"/>
</dbReference>
<comment type="caution">
    <text evidence="2">The sequence shown here is derived from an EMBL/GenBank/DDBJ whole genome shotgun (WGS) entry which is preliminary data.</text>
</comment>
<reference evidence="2 3" key="1">
    <citation type="journal article" date="2020" name="BMC Genomics">
        <title>Intraspecific diversification of the crop wild relative Brassica cretica Lam. using demographic model selection.</title>
        <authorList>
            <person name="Kioukis A."/>
            <person name="Michalopoulou V.A."/>
            <person name="Briers L."/>
            <person name="Pirintsos S."/>
            <person name="Studholme D.J."/>
            <person name="Pavlidis P."/>
            <person name="Sarris P.F."/>
        </authorList>
    </citation>
    <scope>NUCLEOTIDE SEQUENCE [LARGE SCALE GENOMIC DNA]</scope>
    <source>
        <strain evidence="3">cv. PFS-1207/04</strain>
    </source>
</reference>
<evidence type="ECO:0000313" key="2">
    <source>
        <dbReference type="EMBL" id="KAF3593931.1"/>
    </source>
</evidence>
<dbReference type="EMBL" id="QGKV02000299">
    <property type="protein sequence ID" value="KAF3593931.1"/>
    <property type="molecule type" value="Genomic_DNA"/>
</dbReference>
<accession>A0ABQ7EBN3</accession>
<keyword evidence="3" id="KW-1185">Reference proteome</keyword>
<feature type="region of interest" description="Disordered" evidence="1">
    <location>
        <begin position="597"/>
        <end position="632"/>
    </location>
</feature>
<evidence type="ECO:0000313" key="3">
    <source>
        <dbReference type="Proteomes" id="UP000266723"/>
    </source>
</evidence>
<proteinExistence type="predicted"/>
<name>A0ABQ7EBN3_BRACR</name>